<protein>
    <recommendedName>
        <fullName evidence="12">Bifunctional protein FolD</fullName>
    </recommendedName>
    <domain>
        <recommendedName>
            <fullName evidence="12">Methylenetetrahydrofolate dehydrogenase</fullName>
            <ecNumber evidence="12">1.5.1.5</ecNumber>
        </recommendedName>
    </domain>
    <domain>
        <recommendedName>
            <fullName evidence="12">Methenyltetrahydrofolate cyclohydrolase</fullName>
            <ecNumber evidence="12">3.5.4.9</ecNumber>
        </recommendedName>
    </domain>
</protein>
<dbReference type="Gene3D" id="3.40.50.720">
    <property type="entry name" value="NAD(P)-binding Rossmann-like Domain"/>
    <property type="match status" value="1"/>
</dbReference>
<feature type="binding site" evidence="12">
    <location>
        <begin position="174"/>
        <end position="176"/>
    </location>
    <ligand>
        <name>NADP(+)</name>
        <dbReference type="ChEBI" id="CHEBI:58349"/>
    </ligand>
</feature>
<comment type="caution">
    <text evidence="15">The sequence shown here is derived from an EMBL/GenBank/DDBJ whole genome shotgun (WGS) entry which is preliminary data.</text>
</comment>
<evidence type="ECO:0000313" key="16">
    <source>
        <dbReference type="Proteomes" id="UP001597111"/>
    </source>
</evidence>
<comment type="catalytic activity">
    <reaction evidence="12">
        <text>(6R)-5,10-methenyltetrahydrofolate + H2O = (6R)-10-formyltetrahydrofolate + H(+)</text>
        <dbReference type="Rhea" id="RHEA:23700"/>
        <dbReference type="ChEBI" id="CHEBI:15377"/>
        <dbReference type="ChEBI" id="CHEBI:15378"/>
        <dbReference type="ChEBI" id="CHEBI:57455"/>
        <dbReference type="ChEBI" id="CHEBI:195366"/>
        <dbReference type="EC" id="3.5.4.9"/>
    </reaction>
</comment>
<reference evidence="15 16" key="1">
    <citation type="journal article" date="2019" name="Int. J. Syst. Evol. Microbiol.">
        <title>The Global Catalogue of Microorganisms (GCM) 10K type strain sequencing project: providing services to taxonomists for standard genome sequencing and annotation.</title>
        <authorList>
            <consortium name="The Broad Institute Genomics Platform"/>
            <consortium name="The Broad Institute Genome Sequencing Center for Infectious Disease"/>
            <person name="Wu L."/>
            <person name="Ma J."/>
        </authorList>
    </citation>
    <scope>NUCLEOTIDE SEQUENCE [LARGE SCALE GENOMIC DNA]</scope>
    <source>
        <strain evidence="15 16">CGMCC 1.12285</strain>
    </source>
</reference>
<organism evidence="15 16">
    <name type="scientific">Halolamina salina</name>
    <dbReference type="NCBI Taxonomy" id="1220023"/>
    <lineage>
        <taxon>Archaea</taxon>
        <taxon>Methanobacteriati</taxon>
        <taxon>Methanobacteriota</taxon>
        <taxon>Stenosarchaea group</taxon>
        <taxon>Halobacteria</taxon>
        <taxon>Halobacteriales</taxon>
        <taxon>Haloferacaceae</taxon>
    </lineage>
</organism>
<comment type="similarity">
    <text evidence="12">Belongs to the tetrahydrofolate dehydrogenase/cyclohydrolase family.</text>
</comment>
<dbReference type="GO" id="GO:0004488">
    <property type="term" value="F:methylenetetrahydrofolate dehydrogenase (NADP+) activity"/>
    <property type="evidence" value="ECO:0007669"/>
    <property type="project" value="UniProtKB-UniRule"/>
</dbReference>
<dbReference type="InterPro" id="IPR020631">
    <property type="entry name" value="THF_DH/CycHdrlase_NAD-bd_dom"/>
</dbReference>
<evidence type="ECO:0000313" key="15">
    <source>
        <dbReference type="EMBL" id="MFD1525956.1"/>
    </source>
</evidence>
<comment type="subunit">
    <text evidence="2 12">Homodimer.</text>
</comment>
<accession>A0ABD6B5V7</accession>
<dbReference type="EC" id="3.5.4.9" evidence="12"/>
<proteinExistence type="inferred from homology"/>
<evidence type="ECO:0000256" key="10">
    <source>
        <dbReference type="ARBA" id="ARBA00023167"/>
    </source>
</evidence>
<dbReference type="GO" id="GO:0004477">
    <property type="term" value="F:methenyltetrahydrofolate cyclohydrolase activity"/>
    <property type="evidence" value="ECO:0007669"/>
    <property type="project" value="UniProtKB-UniRule"/>
</dbReference>
<evidence type="ECO:0000256" key="12">
    <source>
        <dbReference type="HAMAP-Rule" id="MF_01576"/>
    </source>
</evidence>
<dbReference type="SUPFAM" id="SSF53223">
    <property type="entry name" value="Aminoacid dehydrogenase-like, N-terminal domain"/>
    <property type="match status" value="1"/>
</dbReference>
<evidence type="ECO:0000256" key="5">
    <source>
        <dbReference type="ARBA" id="ARBA00022755"/>
    </source>
</evidence>
<dbReference type="SUPFAM" id="SSF51735">
    <property type="entry name" value="NAD(P)-binding Rossmann-fold domains"/>
    <property type="match status" value="1"/>
</dbReference>
<dbReference type="AlphaFoldDB" id="A0ABD6B5V7"/>
<dbReference type="Gene3D" id="3.40.50.10860">
    <property type="entry name" value="Leucine Dehydrogenase, chain A, domain 1"/>
    <property type="match status" value="1"/>
</dbReference>
<keyword evidence="6 12" id="KW-0378">Hydrolase</keyword>
<dbReference type="HAMAP" id="MF_01576">
    <property type="entry name" value="THF_DHG_CYH"/>
    <property type="match status" value="1"/>
</dbReference>
<dbReference type="InterPro" id="IPR036291">
    <property type="entry name" value="NAD(P)-bd_dom_sf"/>
</dbReference>
<name>A0ABD6B5V7_9EURY</name>
<dbReference type="Proteomes" id="UP001597111">
    <property type="component" value="Unassembled WGS sequence"/>
</dbReference>
<evidence type="ECO:0000256" key="7">
    <source>
        <dbReference type="ARBA" id="ARBA00022857"/>
    </source>
</evidence>
<dbReference type="RefSeq" id="WP_379732049.1">
    <property type="nucleotide sequence ID" value="NZ_JBHSWZ010000193.1"/>
</dbReference>
<comment type="pathway">
    <text evidence="1 12">One-carbon metabolism; tetrahydrofolate interconversion.</text>
</comment>
<keyword evidence="4 12" id="KW-0028">Amino-acid biosynthesis</keyword>
<evidence type="ECO:0000256" key="1">
    <source>
        <dbReference type="ARBA" id="ARBA00004777"/>
    </source>
</evidence>
<dbReference type="PRINTS" id="PR00085">
    <property type="entry name" value="THFDHDRGNASE"/>
</dbReference>
<keyword evidence="9 12" id="KW-0368">Histidine biosynthesis</keyword>
<evidence type="ECO:0000256" key="6">
    <source>
        <dbReference type="ARBA" id="ARBA00022801"/>
    </source>
</evidence>
<dbReference type="GO" id="GO:0009086">
    <property type="term" value="P:methionine biosynthetic process"/>
    <property type="evidence" value="ECO:0007669"/>
    <property type="project" value="UniProtKB-KW"/>
</dbReference>
<sequence>MSEAIQERADRADVIDGEAVAAAVRETVSEAVDRLRSEGVTPGLATVLMSDDPASETYVRMKQRDCEDVGIESRHVEIDTDAPQSELFETIDELNADPAIDGILIQRPLTEGVDEPAALRRVDPEKDVDGFHPENVGRLVTGDPRFVPCTPLGIQRLLIEAGVEIPGSDVVVVGRSELVGKPLANLLLGRGDDADATVTVCHSKTDDLAAHVSRADVVVVAAGVPELVTGEMLAPGSTVIDVGINAVGEGDDRELVGDVEYESASKVAGAITPVPGGVGPMTRAMLLRNTVTAAARQSGVDLDLE</sequence>
<dbReference type="CDD" id="cd01080">
    <property type="entry name" value="NAD_bind_m-THF_DH_Cyclohyd"/>
    <property type="match status" value="1"/>
</dbReference>
<evidence type="ECO:0000256" key="11">
    <source>
        <dbReference type="ARBA" id="ARBA00023268"/>
    </source>
</evidence>
<keyword evidence="3 12" id="KW-0554">One-carbon metabolism</keyword>
<evidence type="ECO:0000256" key="2">
    <source>
        <dbReference type="ARBA" id="ARBA00011738"/>
    </source>
</evidence>
<dbReference type="GO" id="GO:0006164">
    <property type="term" value="P:purine nucleotide biosynthetic process"/>
    <property type="evidence" value="ECO:0007669"/>
    <property type="project" value="UniProtKB-KW"/>
</dbReference>
<evidence type="ECO:0000256" key="8">
    <source>
        <dbReference type="ARBA" id="ARBA00023002"/>
    </source>
</evidence>
<dbReference type="FunFam" id="3.40.50.720:FF:000094">
    <property type="entry name" value="Bifunctional protein FolD"/>
    <property type="match status" value="1"/>
</dbReference>
<dbReference type="EMBL" id="JBHUDH010000053">
    <property type="protein sequence ID" value="MFD1525956.1"/>
    <property type="molecule type" value="Genomic_DNA"/>
</dbReference>
<dbReference type="Pfam" id="PF02882">
    <property type="entry name" value="THF_DHG_CYH_C"/>
    <property type="match status" value="1"/>
</dbReference>
<dbReference type="PANTHER" id="PTHR48099:SF5">
    <property type="entry name" value="C-1-TETRAHYDROFOLATE SYNTHASE, CYTOPLASMIC"/>
    <property type="match status" value="1"/>
</dbReference>
<feature type="domain" description="Tetrahydrofolate dehydrogenase/cyclohydrolase catalytic" evidence="13">
    <location>
        <begin position="15"/>
        <end position="129"/>
    </location>
</feature>
<comment type="catalytic activity">
    <reaction evidence="12">
        <text>(6R)-5,10-methylene-5,6,7,8-tetrahydrofolate + NADP(+) = (6R)-5,10-methenyltetrahydrofolate + NADPH</text>
        <dbReference type="Rhea" id="RHEA:22812"/>
        <dbReference type="ChEBI" id="CHEBI:15636"/>
        <dbReference type="ChEBI" id="CHEBI:57455"/>
        <dbReference type="ChEBI" id="CHEBI:57783"/>
        <dbReference type="ChEBI" id="CHEBI:58349"/>
        <dbReference type="EC" id="1.5.1.5"/>
    </reaction>
</comment>
<feature type="binding site" evidence="12">
    <location>
        <position position="244"/>
    </location>
    <ligand>
        <name>NADP(+)</name>
        <dbReference type="ChEBI" id="CHEBI:58349"/>
    </ligand>
</feature>
<dbReference type="Pfam" id="PF00763">
    <property type="entry name" value="THF_DHG_CYH"/>
    <property type="match status" value="1"/>
</dbReference>
<keyword evidence="7 12" id="KW-0521">NADP</keyword>
<dbReference type="InterPro" id="IPR000672">
    <property type="entry name" value="THF_DH/CycHdrlase"/>
</dbReference>
<dbReference type="EC" id="1.5.1.5" evidence="12"/>
<dbReference type="PANTHER" id="PTHR48099">
    <property type="entry name" value="C-1-TETRAHYDROFOLATE SYNTHASE, CYTOPLASMIC-RELATED"/>
    <property type="match status" value="1"/>
</dbReference>
<evidence type="ECO:0000256" key="4">
    <source>
        <dbReference type="ARBA" id="ARBA00022605"/>
    </source>
</evidence>
<dbReference type="InterPro" id="IPR046346">
    <property type="entry name" value="Aminoacid_DH-like_N_sf"/>
</dbReference>
<evidence type="ECO:0000259" key="13">
    <source>
        <dbReference type="Pfam" id="PF00763"/>
    </source>
</evidence>
<evidence type="ECO:0000259" key="14">
    <source>
        <dbReference type="Pfam" id="PF02882"/>
    </source>
</evidence>
<dbReference type="GO" id="GO:0035999">
    <property type="term" value="P:tetrahydrofolate interconversion"/>
    <property type="evidence" value="ECO:0007669"/>
    <property type="project" value="UniProtKB-UniRule"/>
</dbReference>
<keyword evidence="16" id="KW-1185">Reference proteome</keyword>
<keyword evidence="8 12" id="KW-0560">Oxidoreductase</keyword>
<dbReference type="GO" id="GO:0000105">
    <property type="term" value="P:L-histidine biosynthetic process"/>
    <property type="evidence" value="ECO:0007669"/>
    <property type="project" value="UniProtKB-KW"/>
</dbReference>
<dbReference type="InterPro" id="IPR020630">
    <property type="entry name" value="THF_DH/CycHdrlase_cat_dom"/>
</dbReference>
<gene>
    <name evidence="12" type="primary">folD</name>
    <name evidence="15" type="ORF">ACFR9S_06505</name>
</gene>
<comment type="caution">
    <text evidence="12">Lacks conserved residue(s) required for the propagation of feature annotation.</text>
</comment>
<comment type="function">
    <text evidence="12">Catalyzes the oxidation of 5,10-methylenetetrahydrofolate to 5,10-methenyltetrahydrofolate and then the hydrolysis of 5,10-methenyltetrahydrofolate to 10-formyltetrahydrofolate.</text>
</comment>
<evidence type="ECO:0000256" key="9">
    <source>
        <dbReference type="ARBA" id="ARBA00023102"/>
    </source>
</evidence>
<keyword evidence="11 12" id="KW-0511">Multifunctional enzyme</keyword>
<evidence type="ECO:0000256" key="3">
    <source>
        <dbReference type="ARBA" id="ARBA00022563"/>
    </source>
</evidence>
<keyword evidence="5 12" id="KW-0658">Purine biosynthesis</keyword>
<keyword evidence="10 12" id="KW-0486">Methionine biosynthesis</keyword>
<feature type="domain" description="Tetrahydrofolate dehydrogenase/cyclohydrolase NAD(P)-binding" evidence="14">
    <location>
        <begin position="148"/>
        <end position="297"/>
    </location>
</feature>
<dbReference type="FunFam" id="3.40.50.10860:FF:000005">
    <property type="entry name" value="C-1-tetrahydrofolate synthase, cytoplasmic, putative"/>
    <property type="match status" value="1"/>
</dbReference>